<dbReference type="GO" id="GO:0008610">
    <property type="term" value="P:lipid biosynthetic process"/>
    <property type="evidence" value="ECO:0007669"/>
    <property type="project" value="TreeGrafter"/>
</dbReference>
<evidence type="ECO:0000256" key="2">
    <source>
        <dbReference type="ARBA" id="ARBA00022801"/>
    </source>
</evidence>
<dbReference type="eggNOG" id="COG3208">
    <property type="taxonomic scope" value="Bacteria"/>
</dbReference>
<dbReference type="InterPro" id="IPR020802">
    <property type="entry name" value="TesA-like"/>
</dbReference>
<proteinExistence type="inferred from homology"/>
<gene>
    <name evidence="4" type="primary">pchC</name>
    <name evidence="4" type="ordered locus">B5T_02502</name>
</gene>
<accession>K0CES3</accession>
<dbReference type="Pfam" id="PF00975">
    <property type="entry name" value="Thioesterase"/>
    <property type="match status" value="1"/>
</dbReference>
<dbReference type="STRING" id="930169.B5T_02502"/>
<comment type="similarity">
    <text evidence="1">Belongs to the thioesterase family.</text>
</comment>
<dbReference type="Gene3D" id="3.40.50.1820">
    <property type="entry name" value="alpha/beta hydrolase"/>
    <property type="match status" value="1"/>
</dbReference>
<dbReference type="PANTHER" id="PTHR11487">
    <property type="entry name" value="THIOESTERASE"/>
    <property type="match status" value="1"/>
</dbReference>
<dbReference type="KEGG" id="adi:B5T_02502"/>
<evidence type="ECO:0000313" key="5">
    <source>
        <dbReference type="Proteomes" id="UP000006286"/>
    </source>
</evidence>
<feature type="domain" description="Thioesterase TesA-like" evidence="3">
    <location>
        <begin position="25"/>
        <end position="245"/>
    </location>
</feature>
<evidence type="ECO:0000256" key="1">
    <source>
        <dbReference type="ARBA" id="ARBA00007169"/>
    </source>
</evidence>
<protein>
    <submittedName>
        <fullName evidence="4">Pyochelin biosynthetic protein</fullName>
    </submittedName>
</protein>
<dbReference type="PANTHER" id="PTHR11487:SF0">
    <property type="entry name" value="S-ACYL FATTY ACID SYNTHASE THIOESTERASE, MEDIUM CHAIN"/>
    <property type="match status" value="1"/>
</dbReference>
<dbReference type="Proteomes" id="UP000006286">
    <property type="component" value="Chromosome"/>
</dbReference>
<dbReference type="InterPro" id="IPR001031">
    <property type="entry name" value="Thioesterase"/>
</dbReference>
<sequence>MMTAKARHPAIRCFRLSEQPSARLVCLPHAGGSASCYRDWGKVLPDHLDLLAVQYPGREERYPEPFADSLEALADDITEALAPFAGVPLVLFGHSLGAALAYEVALRLRRRKLSLSRLVVSAHPAPHRQRDSALHQQGDAALLEDIRRLSGGRTPLDEPAMRELFMPMLRNDYRLIERYTRDCPESVGVPVDVCFPLDDAEINEDEVRAWQDVTPWTLGILPFHGGHFYLREQYPDLVDRVLQRLDFPISQGGRRYVTT</sequence>
<dbReference type="SMART" id="SM00824">
    <property type="entry name" value="PKS_TE"/>
    <property type="match status" value="1"/>
</dbReference>
<dbReference type="AlphaFoldDB" id="K0CES3"/>
<reference evidence="4 5" key="1">
    <citation type="journal article" date="2012" name="J. Bacteriol.">
        <title>Complete genome sequence of Alcanivorax dieselolei type strain B5.</title>
        <authorList>
            <person name="Lai Q."/>
            <person name="Li W."/>
            <person name="Shao Z."/>
        </authorList>
    </citation>
    <scope>NUCLEOTIDE SEQUENCE [LARGE SCALE GENOMIC DNA]</scope>
    <source>
        <strain evidence="5">DSM 16502 / CGMCC 1.3690 / B-5</strain>
    </source>
</reference>
<organism evidence="4 5">
    <name type="scientific">Alcanivorax dieselolei (strain DSM 16502 / CGMCC 1.3690 / MCCC 1A00001 / B-5)</name>
    <name type="common">Alloalcanivorax dieselolei</name>
    <dbReference type="NCBI Taxonomy" id="930169"/>
    <lineage>
        <taxon>Bacteria</taxon>
        <taxon>Pseudomonadati</taxon>
        <taxon>Pseudomonadota</taxon>
        <taxon>Gammaproteobacteria</taxon>
        <taxon>Oceanospirillales</taxon>
        <taxon>Alcanivoracaceae</taxon>
        <taxon>Alloalcanivorax</taxon>
    </lineage>
</organism>
<dbReference type="InterPro" id="IPR029058">
    <property type="entry name" value="AB_hydrolase_fold"/>
</dbReference>
<dbReference type="GO" id="GO:0016787">
    <property type="term" value="F:hydrolase activity"/>
    <property type="evidence" value="ECO:0007669"/>
    <property type="project" value="UniProtKB-KW"/>
</dbReference>
<dbReference type="OrthoDB" id="8480037at2"/>
<dbReference type="PATRIC" id="fig|930169.3.peg.2471"/>
<dbReference type="RefSeq" id="WP_014994846.1">
    <property type="nucleotide sequence ID" value="NC_018691.1"/>
</dbReference>
<dbReference type="SUPFAM" id="SSF53474">
    <property type="entry name" value="alpha/beta-Hydrolases"/>
    <property type="match status" value="1"/>
</dbReference>
<dbReference type="EMBL" id="CP003466">
    <property type="protein sequence ID" value="AFT70775.1"/>
    <property type="molecule type" value="Genomic_DNA"/>
</dbReference>
<name>K0CES3_ALCDB</name>
<evidence type="ECO:0000313" key="4">
    <source>
        <dbReference type="EMBL" id="AFT70775.1"/>
    </source>
</evidence>
<evidence type="ECO:0000259" key="3">
    <source>
        <dbReference type="SMART" id="SM00824"/>
    </source>
</evidence>
<dbReference type="HOGENOM" id="CLU_070456_1_2_6"/>
<keyword evidence="2" id="KW-0378">Hydrolase</keyword>
<dbReference type="InterPro" id="IPR012223">
    <property type="entry name" value="TEII"/>
</dbReference>
<keyword evidence="5" id="KW-1185">Reference proteome</keyword>